<proteinExistence type="predicted"/>
<evidence type="ECO:0000313" key="2">
    <source>
        <dbReference type="EMBL" id="MDI9874772.1"/>
    </source>
</evidence>
<comment type="caution">
    <text evidence="2">The sequence shown here is derived from an EMBL/GenBank/DDBJ whole genome shotgun (WGS) entry which is preliminary data.</text>
</comment>
<dbReference type="RefSeq" id="WP_283381569.1">
    <property type="nucleotide sequence ID" value="NZ_JASHIE010000005.1"/>
</dbReference>
<sequence length="170" mass="19236">MFELNPLLHENAWWQHLTMFVGAGILGYIIGYRSGESKTFLQEQLSNLQSQLESCKASLVKSTPINTSTISIPTIVNTNTYNTTVEKPDDLKKIEGIGPKIEELLNQNGILTFMQLSQASTYLLKQILQEAGPRFQMHDPSTWPRQAELASAGKWQELKDWQDILNKGKE</sequence>
<keyword evidence="1" id="KW-1133">Transmembrane helix</keyword>
<keyword evidence="3" id="KW-1185">Reference proteome</keyword>
<dbReference type="Gene3D" id="1.10.150.20">
    <property type="entry name" value="5' to 3' exonuclease, C-terminal subdomain"/>
    <property type="match status" value="1"/>
</dbReference>
<reference evidence="2 3" key="1">
    <citation type="submission" date="2023-05" db="EMBL/GenBank/DDBJ databases">
        <title>Novel species of genus Flectobacillus isolated from stream in China.</title>
        <authorList>
            <person name="Lu H."/>
        </authorList>
    </citation>
    <scope>NUCLEOTIDE SEQUENCE [LARGE SCALE GENOMIC DNA]</scope>
    <source>
        <strain evidence="2 3">LFS242W</strain>
    </source>
</reference>
<keyword evidence="1" id="KW-0472">Membrane</keyword>
<accession>A0ABT6Z0X2</accession>
<feature type="transmembrane region" description="Helical" evidence="1">
    <location>
        <begin position="12"/>
        <end position="31"/>
    </location>
</feature>
<dbReference type="Proteomes" id="UP001225761">
    <property type="component" value="Unassembled WGS sequence"/>
</dbReference>
<dbReference type="EMBL" id="JASHIE010000005">
    <property type="protein sequence ID" value="MDI9874772.1"/>
    <property type="molecule type" value="Genomic_DNA"/>
</dbReference>
<evidence type="ECO:0000256" key="1">
    <source>
        <dbReference type="SAM" id="Phobius"/>
    </source>
</evidence>
<gene>
    <name evidence="2" type="ORF">QM481_09575</name>
</gene>
<keyword evidence="1" id="KW-0812">Transmembrane</keyword>
<name>A0ABT6Z0X2_9BACT</name>
<organism evidence="2 3">
    <name type="scientific">Flectobacillus rivi</name>
    <dbReference type="NCBI Taxonomy" id="2984209"/>
    <lineage>
        <taxon>Bacteria</taxon>
        <taxon>Pseudomonadati</taxon>
        <taxon>Bacteroidota</taxon>
        <taxon>Cytophagia</taxon>
        <taxon>Cytophagales</taxon>
        <taxon>Flectobacillaceae</taxon>
        <taxon>Flectobacillus</taxon>
    </lineage>
</organism>
<evidence type="ECO:0000313" key="3">
    <source>
        <dbReference type="Proteomes" id="UP001225761"/>
    </source>
</evidence>
<evidence type="ECO:0008006" key="4">
    <source>
        <dbReference type="Google" id="ProtNLM"/>
    </source>
</evidence>
<protein>
    <recommendedName>
        <fullName evidence="4">DUF4332 domain-containing protein</fullName>
    </recommendedName>
</protein>